<sequence length="158" mass="17244">MVRSKSTRSPVTLKATLRRGTPVGKTSAESKQLTPEKLTAKRPLHFGSESEENEDQTVEGFASDDDEFSDDDNNDSEESDDSEGNIGDGDEGADVGEDDDDSVVKDDGEEDGDNEPECSSLLQPLAVAEVKTSQSLSTLPDSKNVMTQLYKQSNRRRR</sequence>
<dbReference type="AlphaFoldDB" id="A0A8S9Z7Z2"/>
<reference evidence="2" key="1">
    <citation type="submission" date="2019-07" db="EMBL/GenBank/DDBJ databases">
        <title>Annotation for the trematode Paragonimus miyazaki's.</title>
        <authorList>
            <person name="Choi Y.-J."/>
        </authorList>
    </citation>
    <scope>NUCLEOTIDE SEQUENCE</scope>
    <source>
        <strain evidence="2">Japan</strain>
    </source>
</reference>
<accession>A0A8S9Z7Z2</accession>
<protein>
    <submittedName>
        <fullName evidence="2">Uncharacterized protein</fullName>
    </submittedName>
</protein>
<feature type="compositionally biased region" description="Polar residues" evidence="1">
    <location>
        <begin position="133"/>
        <end position="152"/>
    </location>
</feature>
<dbReference type="EMBL" id="JTDE01000305">
    <property type="protein sequence ID" value="KAF7261646.1"/>
    <property type="molecule type" value="Genomic_DNA"/>
</dbReference>
<keyword evidence="3" id="KW-1185">Reference proteome</keyword>
<feature type="compositionally biased region" description="Acidic residues" evidence="1">
    <location>
        <begin position="49"/>
        <end position="116"/>
    </location>
</feature>
<comment type="caution">
    <text evidence="2">The sequence shown here is derived from an EMBL/GenBank/DDBJ whole genome shotgun (WGS) entry which is preliminary data.</text>
</comment>
<name>A0A8S9Z7Z2_9TREM</name>
<evidence type="ECO:0000313" key="3">
    <source>
        <dbReference type="Proteomes" id="UP000822476"/>
    </source>
</evidence>
<gene>
    <name evidence="2" type="ORF">EG68_00906</name>
</gene>
<proteinExistence type="predicted"/>
<evidence type="ECO:0000313" key="2">
    <source>
        <dbReference type="EMBL" id="KAF7261646.1"/>
    </source>
</evidence>
<feature type="region of interest" description="Disordered" evidence="1">
    <location>
        <begin position="1"/>
        <end position="119"/>
    </location>
</feature>
<organism evidence="2 3">
    <name type="scientific">Paragonimus skrjabini miyazakii</name>
    <dbReference type="NCBI Taxonomy" id="59628"/>
    <lineage>
        <taxon>Eukaryota</taxon>
        <taxon>Metazoa</taxon>
        <taxon>Spiralia</taxon>
        <taxon>Lophotrochozoa</taxon>
        <taxon>Platyhelminthes</taxon>
        <taxon>Trematoda</taxon>
        <taxon>Digenea</taxon>
        <taxon>Plagiorchiida</taxon>
        <taxon>Troglotremata</taxon>
        <taxon>Troglotrematidae</taxon>
        <taxon>Paragonimus</taxon>
    </lineage>
</organism>
<feature type="region of interest" description="Disordered" evidence="1">
    <location>
        <begin position="133"/>
        <end position="158"/>
    </location>
</feature>
<dbReference type="Proteomes" id="UP000822476">
    <property type="component" value="Unassembled WGS sequence"/>
</dbReference>
<evidence type="ECO:0000256" key="1">
    <source>
        <dbReference type="SAM" id="MobiDB-lite"/>
    </source>
</evidence>